<sequence length="95" mass="10949">MLPLSPLSLHMMKSPGNLKDIFTMIDADFKKLSENETVWASLKMFPLDSSRKKVIQLKNKSKRPAPVWQIILQCRPENYQKQTSLLHCTSGKFQS</sequence>
<keyword evidence="2" id="KW-1185">Reference proteome</keyword>
<evidence type="ECO:0000313" key="2">
    <source>
        <dbReference type="Proteomes" id="UP001054945"/>
    </source>
</evidence>
<organism evidence="1 2">
    <name type="scientific">Caerostris extrusa</name>
    <name type="common">Bark spider</name>
    <name type="synonym">Caerostris bankana</name>
    <dbReference type="NCBI Taxonomy" id="172846"/>
    <lineage>
        <taxon>Eukaryota</taxon>
        <taxon>Metazoa</taxon>
        <taxon>Ecdysozoa</taxon>
        <taxon>Arthropoda</taxon>
        <taxon>Chelicerata</taxon>
        <taxon>Arachnida</taxon>
        <taxon>Araneae</taxon>
        <taxon>Araneomorphae</taxon>
        <taxon>Entelegynae</taxon>
        <taxon>Araneoidea</taxon>
        <taxon>Araneidae</taxon>
        <taxon>Caerostris</taxon>
    </lineage>
</organism>
<dbReference type="EMBL" id="BPLR01015382">
    <property type="protein sequence ID" value="GIY75727.1"/>
    <property type="molecule type" value="Genomic_DNA"/>
</dbReference>
<dbReference type="Proteomes" id="UP001054945">
    <property type="component" value="Unassembled WGS sequence"/>
</dbReference>
<evidence type="ECO:0000313" key="1">
    <source>
        <dbReference type="EMBL" id="GIY75727.1"/>
    </source>
</evidence>
<gene>
    <name evidence="1" type="ORF">CEXT_528821</name>
</gene>
<protein>
    <submittedName>
        <fullName evidence="1">Uncharacterized protein</fullName>
    </submittedName>
</protein>
<proteinExistence type="predicted"/>
<comment type="caution">
    <text evidence="1">The sequence shown here is derived from an EMBL/GenBank/DDBJ whole genome shotgun (WGS) entry which is preliminary data.</text>
</comment>
<name>A0AAV4VZ54_CAEEX</name>
<dbReference type="AlphaFoldDB" id="A0AAV4VZ54"/>
<reference evidence="1 2" key="1">
    <citation type="submission" date="2021-06" db="EMBL/GenBank/DDBJ databases">
        <title>Caerostris extrusa draft genome.</title>
        <authorList>
            <person name="Kono N."/>
            <person name="Arakawa K."/>
        </authorList>
    </citation>
    <scope>NUCLEOTIDE SEQUENCE [LARGE SCALE GENOMIC DNA]</scope>
</reference>
<accession>A0AAV4VZ54</accession>